<dbReference type="SUPFAM" id="SSF49493">
    <property type="entry name" value="HSP40/DnaJ peptide-binding domain"/>
    <property type="match status" value="2"/>
</dbReference>
<dbReference type="InterPro" id="IPR001623">
    <property type="entry name" value="DnaJ_domain"/>
</dbReference>
<feature type="domain" description="CR-type" evidence="9">
    <location>
        <begin position="218"/>
        <end position="296"/>
    </location>
</feature>
<dbReference type="GO" id="GO:0006457">
    <property type="term" value="P:protein folding"/>
    <property type="evidence" value="ECO:0007669"/>
    <property type="project" value="InterPro"/>
</dbReference>
<dbReference type="SUPFAM" id="SSF46565">
    <property type="entry name" value="Chaperone J-domain"/>
    <property type="match status" value="1"/>
</dbReference>
<dbReference type="InterPro" id="IPR051938">
    <property type="entry name" value="Apopto_cytoskel_mod"/>
</dbReference>
<protein>
    <recommendedName>
        <fullName evidence="12">Protein tumorous imaginal discs, mitochondrial-like</fullName>
    </recommendedName>
</protein>
<dbReference type="PANTHER" id="PTHR44145">
    <property type="entry name" value="DNAJ HOMOLOG SUBFAMILY A MEMBER 3, MITOCHONDRIAL"/>
    <property type="match status" value="1"/>
</dbReference>
<evidence type="ECO:0000313" key="10">
    <source>
        <dbReference type="EMBL" id="KAF2896101.1"/>
    </source>
</evidence>
<keyword evidence="4 6" id="KW-0862">Zinc</keyword>
<dbReference type="InterPro" id="IPR036869">
    <property type="entry name" value="J_dom_sf"/>
</dbReference>
<sequence length="526" mass="59029">MATVRTLITTGCRQINLVVSSNTNKISQRLLHQHFHGNKSAVVSLKFWNNLSARNNFNNQISCRSIYTTQLNQRNDYYEVLGVSRNASVAEIKKAYYKLAKKYHPDMNKNDPNAAKKFQSVSEAYEILSDEERRKQYDTFGTTAEQMGQQGARAGPQGFSQQWSYQGTVDPEELFRKIFGDVRFGQGSPFEDFAESNFGFGEAQEVVVRLTFAQAARGINKDISVNVIDTCPKCNGSRCEPGTKSVKCTYCDGTGFESMTRGPFIMRSTCRYCEGSKVYIKYKCMECEGKGSTVQRKKVTVPVPAGIEDGQTVRMPVGRKELFVTFRVEKSDYFRRDGADVHTEAEISVAQAVLGGTIRIQGIYEDHTVQVVPGTSSHTRIRLSGKGIKKVNGYGHGDHYVTFKITAPKSLSKKQKALLQAYAELETDTPGQIFGITYKTDGSKQYVSEQQDVLEALRLALSGKESPGLDLDDTSDIQNNRKIVDQVEYAKQKDNIRMEEVRVKPEISEAEDLSYSKEKTAKRKKN</sequence>
<gene>
    <name evidence="10" type="ORF">ILUMI_10071</name>
</gene>
<dbReference type="Gene3D" id="2.10.230.10">
    <property type="entry name" value="Heat shock protein DnaJ, cysteine-rich domain"/>
    <property type="match status" value="1"/>
</dbReference>
<evidence type="ECO:0000256" key="7">
    <source>
        <dbReference type="SAM" id="MobiDB-lite"/>
    </source>
</evidence>
<dbReference type="OrthoDB" id="10256793at2759"/>
<dbReference type="PANTHER" id="PTHR44145:SF3">
    <property type="entry name" value="DNAJ HOMOLOG SUBFAMILY A MEMBER 3, MITOCHONDRIAL"/>
    <property type="match status" value="1"/>
</dbReference>
<dbReference type="Pfam" id="PF00226">
    <property type="entry name" value="DnaJ"/>
    <property type="match status" value="1"/>
</dbReference>
<evidence type="ECO:0000256" key="1">
    <source>
        <dbReference type="ARBA" id="ARBA00022723"/>
    </source>
</evidence>
<dbReference type="AlphaFoldDB" id="A0A8K0GEG9"/>
<keyword evidence="3 6" id="KW-0863">Zinc-finger</keyword>
<dbReference type="Gene3D" id="1.10.287.110">
    <property type="entry name" value="DnaJ domain"/>
    <property type="match status" value="1"/>
</dbReference>
<dbReference type="InterPro" id="IPR018253">
    <property type="entry name" value="DnaJ_domain_CS"/>
</dbReference>
<dbReference type="Proteomes" id="UP000801492">
    <property type="component" value="Unassembled WGS sequence"/>
</dbReference>
<evidence type="ECO:0000313" key="11">
    <source>
        <dbReference type="Proteomes" id="UP000801492"/>
    </source>
</evidence>
<keyword evidence="2" id="KW-0677">Repeat</keyword>
<dbReference type="PRINTS" id="PR00625">
    <property type="entry name" value="JDOMAIN"/>
</dbReference>
<reference evidence="10" key="1">
    <citation type="submission" date="2019-08" db="EMBL/GenBank/DDBJ databases">
        <title>The genome of the North American firefly Photinus pyralis.</title>
        <authorList>
            <consortium name="Photinus pyralis genome working group"/>
            <person name="Fallon T.R."/>
            <person name="Sander Lower S.E."/>
            <person name="Weng J.-K."/>
        </authorList>
    </citation>
    <scope>NUCLEOTIDE SEQUENCE</scope>
    <source>
        <strain evidence="10">TRF0915ILg1</strain>
        <tissue evidence="10">Whole body</tissue>
    </source>
</reference>
<keyword evidence="11" id="KW-1185">Reference proteome</keyword>
<dbReference type="GO" id="GO:0008270">
    <property type="term" value="F:zinc ion binding"/>
    <property type="evidence" value="ECO:0007669"/>
    <property type="project" value="UniProtKB-KW"/>
</dbReference>
<dbReference type="FunFam" id="1.10.287.110:FF:000075">
    <property type="entry name" value="Uncharacterized protein, isoform D"/>
    <property type="match status" value="1"/>
</dbReference>
<dbReference type="Gene3D" id="2.60.260.20">
    <property type="entry name" value="Urease metallochaperone UreE, N-terminal domain"/>
    <property type="match status" value="2"/>
</dbReference>
<feature type="region of interest" description="Disordered" evidence="7">
    <location>
        <begin position="507"/>
        <end position="526"/>
    </location>
</feature>
<evidence type="ECO:0000256" key="2">
    <source>
        <dbReference type="ARBA" id="ARBA00022737"/>
    </source>
</evidence>
<dbReference type="SMART" id="SM00271">
    <property type="entry name" value="DnaJ"/>
    <property type="match status" value="1"/>
</dbReference>
<dbReference type="GO" id="GO:0009408">
    <property type="term" value="P:response to heat"/>
    <property type="evidence" value="ECO:0007669"/>
    <property type="project" value="InterPro"/>
</dbReference>
<dbReference type="CDD" id="cd06257">
    <property type="entry name" value="DnaJ"/>
    <property type="match status" value="1"/>
</dbReference>
<dbReference type="HAMAP" id="MF_01152">
    <property type="entry name" value="DnaJ"/>
    <property type="match status" value="1"/>
</dbReference>
<dbReference type="GO" id="GO:0005524">
    <property type="term" value="F:ATP binding"/>
    <property type="evidence" value="ECO:0007669"/>
    <property type="project" value="InterPro"/>
</dbReference>
<keyword evidence="5" id="KW-0143">Chaperone</keyword>
<dbReference type="FunFam" id="2.60.260.20:FF:000005">
    <property type="entry name" value="Chaperone protein dnaJ 1, mitochondrial"/>
    <property type="match status" value="1"/>
</dbReference>
<dbReference type="PROSITE" id="PS50076">
    <property type="entry name" value="DNAJ_2"/>
    <property type="match status" value="1"/>
</dbReference>
<dbReference type="GO" id="GO:0031072">
    <property type="term" value="F:heat shock protein binding"/>
    <property type="evidence" value="ECO:0007669"/>
    <property type="project" value="InterPro"/>
</dbReference>
<dbReference type="InterPro" id="IPR002939">
    <property type="entry name" value="DnaJ_C"/>
</dbReference>
<dbReference type="InterPro" id="IPR008971">
    <property type="entry name" value="HSP40/DnaJ_pept-bd"/>
</dbReference>
<evidence type="ECO:0000259" key="8">
    <source>
        <dbReference type="PROSITE" id="PS50076"/>
    </source>
</evidence>
<dbReference type="GO" id="GO:0005739">
    <property type="term" value="C:mitochondrion"/>
    <property type="evidence" value="ECO:0007669"/>
    <property type="project" value="TreeGrafter"/>
</dbReference>
<evidence type="ECO:0000259" key="9">
    <source>
        <dbReference type="PROSITE" id="PS51188"/>
    </source>
</evidence>
<dbReference type="InterPro" id="IPR001305">
    <property type="entry name" value="HSP_DnaJ_Cys-rich_dom"/>
</dbReference>
<name>A0A8K0GEG9_IGNLU</name>
<dbReference type="Pfam" id="PF01556">
    <property type="entry name" value="DnaJ_C"/>
    <property type="match status" value="1"/>
</dbReference>
<dbReference type="EMBL" id="VTPC01005379">
    <property type="protein sequence ID" value="KAF2896101.1"/>
    <property type="molecule type" value="Genomic_DNA"/>
</dbReference>
<dbReference type="CDD" id="cd10747">
    <property type="entry name" value="DnaJ_C"/>
    <property type="match status" value="1"/>
</dbReference>
<proteinExistence type="inferred from homology"/>
<dbReference type="PROSITE" id="PS00636">
    <property type="entry name" value="DNAJ_1"/>
    <property type="match status" value="1"/>
</dbReference>
<evidence type="ECO:0000256" key="4">
    <source>
        <dbReference type="ARBA" id="ARBA00022833"/>
    </source>
</evidence>
<evidence type="ECO:0000256" key="3">
    <source>
        <dbReference type="ARBA" id="ARBA00022771"/>
    </source>
</evidence>
<feature type="domain" description="J" evidence="8">
    <location>
        <begin position="76"/>
        <end position="141"/>
    </location>
</feature>
<evidence type="ECO:0000256" key="6">
    <source>
        <dbReference type="PROSITE-ProRule" id="PRU00546"/>
    </source>
</evidence>
<dbReference type="CDD" id="cd10719">
    <property type="entry name" value="DnaJ_zf"/>
    <property type="match status" value="1"/>
</dbReference>
<dbReference type="GO" id="GO:0043066">
    <property type="term" value="P:negative regulation of apoptotic process"/>
    <property type="evidence" value="ECO:0007669"/>
    <property type="project" value="TreeGrafter"/>
</dbReference>
<evidence type="ECO:0000256" key="5">
    <source>
        <dbReference type="ARBA" id="ARBA00023186"/>
    </source>
</evidence>
<dbReference type="InterPro" id="IPR036410">
    <property type="entry name" value="HSP_DnaJ_Cys-rich_dom_sf"/>
</dbReference>
<feature type="zinc finger region" description="CR-type" evidence="6">
    <location>
        <begin position="218"/>
        <end position="296"/>
    </location>
</feature>
<accession>A0A8K0GEG9</accession>
<dbReference type="PROSITE" id="PS51188">
    <property type="entry name" value="ZF_CR"/>
    <property type="match status" value="1"/>
</dbReference>
<evidence type="ECO:0008006" key="12">
    <source>
        <dbReference type="Google" id="ProtNLM"/>
    </source>
</evidence>
<dbReference type="Pfam" id="PF00684">
    <property type="entry name" value="DnaJ_CXXCXGXG"/>
    <property type="match status" value="1"/>
</dbReference>
<dbReference type="GO" id="GO:0051082">
    <property type="term" value="F:unfolded protein binding"/>
    <property type="evidence" value="ECO:0007669"/>
    <property type="project" value="InterPro"/>
</dbReference>
<organism evidence="10 11">
    <name type="scientific">Ignelater luminosus</name>
    <name type="common">Cucubano</name>
    <name type="synonym">Pyrophorus luminosus</name>
    <dbReference type="NCBI Taxonomy" id="2038154"/>
    <lineage>
        <taxon>Eukaryota</taxon>
        <taxon>Metazoa</taxon>
        <taxon>Ecdysozoa</taxon>
        <taxon>Arthropoda</taxon>
        <taxon>Hexapoda</taxon>
        <taxon>Insecta</taxon>
        <taxon>Pterygota</taxon>
        <taxon>Neoptera</taxon>
        <taxon>Endopterygota</taxon>
        <taxon>Coleoptera</taxon>
        <taxon>Polyphaga</taxon>
        <taxon>Elateriformia</taxon>
        <taxon>Elateroidea</taxon>
        <taxon>Elateridae</taxon>
        <taxon>Agrypninae</taxon>
        <taxon>Pyrophorini</taxon>
        <taxon>Ignelater</taxon>
    </lineage>
</organism>
<keyword evidence="1 6" id="KW-0479">Metal-binding</keyword>
<dbReference type="GO" id="GO:0007005">
    <property type="term" value="P:mitochondrion organization"/>
    <property type="evidence" value="ECO:0007669"/>
    <property type="project" value="TreeGrafter"/>
</dbReference>
<dbReference type="SUPFAM" id="SSF57938">
    <property type="entry name" value="DnaJ/Hsp40 cysteine-rich domain"/>
    <property type="match status" value="1"/>
</dbReference>
<comment type="caution">
    <text evidence="10">The sequence shown here is derived from an EMBL/GenBank/DDBJ whole genome shotgun (WGS) entry which is preliminary data.</text>
</comment>
<dbReference type="InterPro" id="IPR012724">
    <property type="entry name" value="DnaJ"/>
</dbReference>